<reference evidence="5 6" key="1">
    <citation type="journal article" date="2015" name="Antonie Van Leeuwenhoek">
        <title>Prauserella endophytica sp. nov., an endophytic actinobacterium isolated from Tamarix taklamakanensis.</title>
        <authorList>
            <person name="Liu J.M."/>
            <person name="Habden X."/>
            <person name="Guo L."/>
            <person name="Tuo L."/>
            <person name="Jiang Z.K."/>
            <person name="Liu S.W."/>
            <person name="Liu X.F."/>
            <person name="Chen L."/>
            <person name="Li R.F."/>
            <person name="Zhang Y.Q."/>
            <person name="Sun C.H."/>
        </authorList>
    </citation>
    <scope>NUCLEOTIDE SEQUENCE [LARGE SCALE GENOMIC DNA]</scope>
    <source>
        <strain evidence="5 6">CGMCC 4.7182</strain>
    </source>
</reference>
<accession>A0ABY2SAI1</accession>
<dbReference type="PANTHER" id="PTHR33744">
    <property type="entry name" value="CARBOHYDRATE DIACID REGULATOR"/>
    <property type="match status" value="1"/>
</dbReference>
<dbReference type="Gene3D" id="1.10.10.2840">
    <property type="entry name" value="PucR C-terminal helix-turn-helix domain"/>
    <property type="match status" value="1"/>
</dbReference>
<evidence type="ECO:0000259" key="3">
    <source>
        <dbReference type="Pfam" id="PF14361"/>
    </source>
</evidence>
<dbReference type="InterPro" id="IPR025736">
    <property type="entry name" value="PucR_C-HTH_dom"/>
</dbReference>
<feature type="domain" description="RsbT co-antagonist protein RsbRD N-terminal" evidence="3">
    <location>
        <begin position="50"/>
        <end position="190"/>
    </location>
</feature>
<dbReference type="Pfam" id="PF14361">
    <property type="entry name" value="RsbRD_N"/>
    <property type="match status" value="1"/>
</dbReference>
<sequence length="439" mass="48551">MSAPPTVRWAHCTYGHRRTCDYHVTMVTVGGELSELESALATRFRADSARMLAEVADAIIARFPRLADDTVVPTGFLHTTLASHAATFAQLLERSPAVAPPEVSELGRTLAAIREPITTLTRVFEIGHETFWQLLVTMISESEDLRGSEVELLRLLTVRLFDYMQVNTSAALRAYIQRDGEETKATQRRRLAVVRGSLRGEVADQELEGVLGYRLLSQHVAYAARGTALEADELNTVIEQLRRGVRPIQHVTLYDDDVLYGWFTPRDATWHDRLAELSVPTAVTVACGPARHGPEGFRQSHRDALEVLRVADALDASGVRHYEESAVLALATHDPSAAKAFVDHQLGPLAEPSEQTQHLLRTLQVYLAENGSPTRAGRRLHTHRNTVIQRMERVEALLGRRLDPSSLALRVAAELSTITASRCSAPRADTASEPRSARC</sequence>
<keyword evidence="6" id="KW-1185">Reference proteome</keyword>
<dbReference type="InterPro" id="IPR041522">
    <property type="entry name" value="CdaR_GGDEF"/>
</dbReference>
<dbReference type="EMBL" id="SWMS01000002">
    <property type="protein sequence ID" value="TKG72521.1"/>
    <property type="molecule type" value="Genomic_DNA"/>
</dbReference>
<comment type="similarity">
    <text evidence="1">Belongs to the CdaR family.</text>
</comment>
<feature type="domain" description="CdaR GGDEF-like" evidence="4">
    <location>
        <begin position="209"/>
        <end position="310"/>
    </location>
</feature>
<evidence type="ECO:0000256" key="1">
    <source>
        <dbReference type="ARBA" id="ARBA00006754"/>
    </source>
</evidence>
<feature type="domain" description="PucR C-terminal helix-turn-helix" evidence="2">
    <location>
        <begin position="359"/>
        <end position="412"/>
    </location>
</feature>
<comment type="caution">
    <text evidence="5">The sequence shown here is derived from an EMBL/GenBank/DDBJ whole genome shotgun (WGS) entry which is preliminary data.</text>
</comment>
<organism evidence="5 6">
    <name type="scientific">Prauserella endophytica</name>
    <dbReference type="NCBI Taxonomy" id="1592324"/>
    <lineage>
        <taxon>Bacteria</taxon>
        <taxon>Bacillati</taxon>
        <taxon>Actinomycetota</taxon>
        <taxon>Actinomycetes</taxon>
        <taxon>Pseudonocardiales</taxon>
        <taxon>Pseudonocardiaceae</taxon>
        <taxon>Prauserella</taxon>
        <taxon>Prauserella coralliicola group</taxon>
    </lineage>
</organism>
<protein>
    <recommendedName>
        <fullName evidence="7">PucR family transcriptional regulator</fullName>
    </recommendedName>
</protein>
<evidence type="ECO:0008006" key="7">
    <source>
        <dbReference type="Google" id="ProtNLM"/>
    </source>
</evidence>
<dbReference type="PANTHER" id="PTHR33744:SF1">
    <property type="entry name" value="DNA-BINDING TRANSCRIPTIONAL ACTIVATOR ADER"/>
    <property type="match status" value="1"/>
</dbReference>
<dbReference type="Pfam" id="PF13556">
    <property type="entry name" value="HTH_30"/>
    <property type="match status" value="1"/>
</dbReference>
<name>A0ABY2SAI1_9PSEU</name>
<dbReference type="InterPro" id="IPR051448">
    <property type="entry name" value="CdaR-like_regulators"/>
</dbReference>
<dbReference type="Proteomes" id="UP000309992">
    <property type="component" value="Unassembled WGS sequence"/>
</dbReference>
<gene>
    <name evidence="5" type="ORF">FCN18_04520</name>
</gene>
<dbReference type="Pfam" id="PF17853">
    <property type="entry name" value="GGDEF_2"/>
    <property type="match status" value="1"/>
</dbReference>
<evidence type="ECO:0000313" key="6">
    <source>
        <dbReference type="Proteomes" id="UP000309992"/>
    </source>
</evidence>
<evidence type="ECO:0000259" key="2">
    <source>
        <dbReference type="Pfam" id="PF13556"/>
    </source>
</evidence>
<dbReference type="InterPro" id="IPR025751">
    <property type="entry name" value="RsbRD_N_dom"/>
</dbReference>
<dbReference type="InterPro" id="IPR042070">
    <property type="entry name" value="PucR_C-HTH_sf"/>
</dbReference>
<evidence type="ECO:0000313" key="5">
    <source>
        <dbReference type="EMBL" id="TKG72521.1"/>
    </source>
</evidence>
<proteinExistence type="inferred from homology"/>
<evidence type="ECO:0000259" key="4">
    <source>
        <dbReference type="Pfam" id="PF17853"/>
    </source>
</evidence>